<feature type="compositionally biased region" description="Low complexity" evidence="1">
    <location>
        <begin position="38"/>
        <end position="49"/>
    </location>
</feature>
<dbReference type="OrthoDB" id="3270733at2759"/>
<protein>
    <submittedName>
        <fullName evidence="2">Uncharacterized protein</fullName>
    </submittedName>
</protein>
<evidence type="ECO:0000256" key="1">
    <source>
        <dbReference type="SAM" id="MobiDB-lite"/>
    </source>
</evidence>
<dbReference type="Proteomes" id="UP000054538">
    <property type="component" value="Unassembled WGS sequence"/>
</dbReference>
<name>A0A0D0DMJ0_9AGAM</name>
<organism evidence="2 3">
    <name type="scientific">Paxillus rubicundulus Ve08.2h10</name>
    <dbReference type="NCBI Taxonomy" id="930991"/>
    <lineage>
        <taxon>Eukaryota</taxon>
        <taxon>Fungi</taxon>
        <taxon>Dikarya</taxon>
        <taxon>Basidiomycota</taxon>
        <taxon>Agaricomycotina</taxon>
        <taxon>Agaricomycetes</taxon>
        <taxon>Agaricomycetidae</taxon>
        <taxon>Boletales</taxon>
        <taxon>Paxilineae</taxon>
        <taxon>Paxillaceae</taxon>
        <taxon>Paxillus</taxon>
    </lineage>
</organism>
<reference evidence="2 3" key="1">
    <citation type="submission" date="2014-04" db="EMBL/GenBank/DDBJ databases">
        <authorList>
            <consortium name="DOE Joint Genome Institute"/>
            <person name="Kuo A."/>
            <person name="Kohler A."/>
            <person name="Jargeat P."/>
            <person name="Nagy L.G."/>
            <person name="Floudas D."/>
            <person name="Copeland A."/>
            <person name="Barry K.W."/>
            <person name="Cichocki N."/>
            <person name="Veneault-Fourrey C."/>
            <person name="LaButti K."/>
            <person name="Lindquist E.A."/>
            <person name="Lipzen A."/>
            <person name="Lundell T."/>
            <person name="Morin E."/>
            <person name="Murat C."/>
            <person name="Sun H."/>
            <person name="Tunlid A."/>
            <person name="Henrissat B."/>
            <person name="Grigoriev I.V."/>
            <person name="Hibbett D.S."/>
            <person name="Martin F."/>
            <person name="Nordberg H.P."/>
            <person name="Cantor M.N."/>
            <person name="Hua S.X."/>
        </authorList>
    </citation>
    <scope>NUCLEOTIDE SEQUENCE [LARGE SCALE GENOMIC DNA]</scope>
    <source>
        <strain evidence="2 3">Ve08.2h10</strain>
    </source>
</reference>
<sequence>MSKHTHLLSKPLASEDIAWKKTNSGFHKQLEVKSSQCSTGASHSGTTSTQDCAKGKGHLSLVQPNKKKTDAELRKTAVGSVVMVTVGLDKRGGMNQQLAVSKGPGGEELQFQQDMSKSNIDIYLRSLFL</sequence>
<accession>A0A0D0DMJ0</accession>
<dbReference type="EMBL" id="KN826216">
    <property type="protein sequence ID" value="KIK79675.1"/>
    <property type="molecule type" value="Genomic_DNA"/>
</dbReference>
<proteinExistence type="predicted"/>
<dbReference type="AlphaFoldDB" id="A0A0D0DMJ0"/>
<evidence type="ECO:0000313" key="2">
    <source>
        <dbReference type="EMBL" id="KIK79675.1"/>
    </source>
</evidence>
<dbReference type="InParanoid" id="A0A0D0DMJ0"/>
<dbReference type="HOGENOM" id="CLU_1949495_0_0_1"/>
<gene>
    <name evidence="2" type="ORF">PAXRUDRAFT_16217</name>
</gene>
<feature type="region of interest" description="Disordered" evidence="1">
    <location>
        <begin position="35"/>
        <end position="68"/>
    </location>
</feature>
<keyword evidence="3" id="KW-1185">Reference proteome</keyword>
<reference evidence="3" key="2">
    <citation type="submission" date="2015-01" db="EMBL/GenBank/DDBJ databases">
        <title>Evolutionary Origins and Diversification of the Mycorrhizal Mutualists.</title>
        <authorList>
            <consortium name="DOE Joint Genome Institute"/>
            <consortium name="Mycorrhizal Genomics Consortium"/>
            <person name="Kohler A."/>
            <person name="Kuo A."/>
            <person name="Nagy L.G."/>
            <person name="Floudas D."/>
            <person name="Copeland A."/>
            <person name="Barry K.W."/>
            <person name="Cichocki N."/>
            <person name="Veneault-Fourrey C."/>
            <person name="LaButti K."/>
            <person name="Lindquist E.A."/>
            <person name="Lipzen A."/>
            <person name="Lundell T."/>
            <person name="Morin E."/>
            <person name="Murat C."/>
            <person name="Riley R."/>
            <person name="Ohm R."/>
            <person name="Sun H."/>
            <person name="Tunlid A."/>
            <person name="Henrissat B."/>
            <person name="Grigoriev I.V."/>
            <person name="Hibbett D.S."/>
            <person name="Martin F."/>
        </authorList>
    </citation>
    <scope>NUCLEOTIDE SEQUENCE [LARGE SCALE GENOMIC DNA]</scope>
    <source>
        <strain evidence="3">Ve08.2h10</strain>
    </source>
</reference>
<evidence type="ECO:0000313" key="3">
    <source>
        <dbReference type="Proteomes" id="UP000054538"/>
    </source>
</evidence>